<name>A0A2W5TEK7_9BACT</name>
<proteinExistence type="predicted"/>
<organism evidence="2 3">
    <name type="scientific">Archangium gephyra</name>
    <dbReference type="NCBI Taxonomy" id="48"/>
    <lineage>
        <taxon>Bacteria</taxon>
        <taxon>Pseudomonadati</taxon>
        <taxon>Myxococcota</taxon>
        <taxon>Myxococcia</taxon>
        <taxon>Myxococcales</taxon>
        <taxon>Cystobacterineae</taxon>
        <taxon>Archangiaceae</taxon>
        <taxon>Archangium</taxon>
    </lineage>
</organism>
<dbReference type="Pfam" id="PF07879">
    <property type="entry name" value="PHB_acc_N"/>
    <property type="match status" value="1"/>
</dbReference>
<dbReference type="EMBL" id="QFQP01000019">
    <property type="protein sequence ID" value="PZR09845.1"/>
    <property type="molecule type" value="Genomic_DNA"/>
</dbReference>
<evidence type="ECO:0000313" key="3">
    <source>
        <dbReference type="Proteomes" id="UP000249061"/>
    </source>
</evidence>
<protein>
    <recommendedName>
        <fullName evidence="1">PHA accumulation regulator DNA-binding N-terminal domain-containing protein</fullName>
    </recommendedName>
</protein>
<feature type="domain" description="PHA accumulation regulator DNA-binding N-terminal" evidence="1">
    <location>
        <begin position="65"/>
        <end position="122"/>
    </location>
</feature>
<sequence>MCGCSNFRCAEMVRCSISAASFPAVRHESSLCNCEQWAASWRVGACVVKRPCCIAHTSRYGRPMLIKKYGNRRLYDTESSRYITLEDLTAAIRDGAEAKVIDAKTGADLTQVTLTQIIIEGRGADSILPAQLLHQLIRLGDDALAEFLGRYVQSALELYLTTRKATTSFMPFNPLVAMQQFAQGGTPYNGWGQSSAAPIPIPNTGGPVAAPASDVEDLRRELDELKGMLRKRKK</sequence>
<dbReference type="InterPro" id="IPR012909">
    <property type="entry name" value="PHA_DNA-bd_N"/>
</dbReference>
<comment type="caution">
    <text evidence="2">The sequence shown here is derived from an EMBL/GenBank/DDBJ whole genome shotgun (WGS) entry which is preliminary data.</text>
</comment>
<reference evidence="2 3" key="1">
    <citation type="submission" date="2017-08" db="EMBL/GenBank/DDBJ databases">
        <title>Infants hospitalized years apart are colonized by the same room-sourced microbial strains.</title>
        <authorList>
            <person name="Brooks B."/>
            <person name="Olm M.R."/>
            <person name="Firek B.A."/>
            <person name="Baker R."/>
            <person name="Thomas B.C."/>
            <person name="Morowitz M.J."/>
            <person name="Banfield J.F."/>
        </authorList>
    </citation>
    <scope>NUCLEOTIDE SEQUENCE [LARGE SCALE GENOMIC DNA]</scope>
    <source>
        <strain evidence="2">S2_003_000_R2_14</strain>
    </source>
</reference>
<dbReference type="Proteomes" id="UP000249061">
    <property type="component" value="Unassembled WGS sequence"/>
</dbReference>
<dbReference type="AlphaFoldDB" id="A0A2W5TEK7"/>
<evidence type="ECO:0000259" key="1">
    <source>
        <dbReference type="Pfam" id="PF07879"/>
    </source>
</evidence>
<evidence type="ECO:0000313" key="2">
    <source>
        <dbReference type="EMBL" id="PZR09845.1"/>
    </source>
</evidence>
<accession>A0A2W5TEK7</accession>
<gene>
    <name evidence="2" type="ORF">DI536_21155</name>
</gene>